<dbReference type="EMBL" id="MU865014">
    <property type="protein sequence ID" value="KAK4460348.1"/>
    <property type="molecule type" value="Genomic_DNA"/>
</dbReference>
<protein>
    <submittedName>
        <fullName evidence="2">Uncharacterized protein</fullName>
    </submittedName>
</protein>
<name>A0AAV9HKT1_9PEZI</name>
<comment type="caution">
    <text evidence="2">The sequence shown here is derived from an EMBL/GenBank/DDBJ whole genome shotgun (WGS) entry which is preliminary data.</text>
</comment>
<feature type="compositionally biased region" description="Low complexity" evidence="1">
    <location>
        <begin position="103"/>
        <end position="124"/>
    </location>
</feature>
<evidence type="ECO:0000313" key="3">
    <source>
        <dbReference type="Proteomes" id="UP001321749"/>
    </source>
</evidence>
<feature type="region of interest" description="Disordered" evidence="1">
    <location>
        <begin position="15"/>
        <end position="169"/>
    </location>
</feature>
<evidence type="ECO:0000313" key="2">
    <source>
        <dbReference type="EMBL" id="KAK4460348.1"/>
    </source>
</evidence>
<dbReference type="AlphaFoldDB" id="A0AAV9HKT1"/>
<organism evidence="2 3">
    <name type="scientific">Cladorrhinum samala</name>
    <dbReference type="NCBI Taxonomy" id="585594"/>
    <lineage>
        <taxon>Eukaryota</taxon>
        <taxon>Fungi</taxon>
        <taxon>Dikarya</taxon>
        <taxon>Ascomycota</taxon>
        <taxon>Pezizomycotina</taxon>
        <taxon>Sordariomycetes</taxon>
        <taxon>Sordariomycetidae</taxon>
        <taxon>Sordariales</taxon>
        <taxon>Podosporaceae</taxon>
        <taxon>Cladorrhinum</taxon>
    </lineage>
</organism>
<evidence type="ECO:0000256" key="1">
    <source>
        <dbReference type="SAM" id="MobiDB-lite"/>
    </source>
</evidence>
<reference evidence="2" key="1">
    <citation type="journal article" date="2023" name="Mol. Phylogenet. Evol.">
        <title>Genome-scale phylogeny and comparative genomics of the fungal order Sordariales.</title>
        <authorList>
            <person name="Hensen N."/>
            <person name="Bonometti L."/>
            <person name="Westerberg I."/>
            <person name="Brannstrom I.O."/>
            <person name="Guillou S."/>
            <person name="Cros-Aarteil S."/>
            <person name="Calhoun S."/>
            <person name="Haridas S."/>
            <person name="Kuo A."/>
            <person name="Mondo S."/>
            <person name="Pangilinan J."/>
            <person name="Riley R."/>
            <person name="LaButti K."/>
            <person name="Andreopoulos B."/>
            <person name="Lipzen A."/>
            <person name="Chen C."/>
            <person name="Yan M."/>
            <person name="Daum C."/>
            <person name="Ng V."/>
            <person name="Clum A."/>
            <person name="Steindorff A."/>
            <person name="Ohm R.A."/>
            <person name="Martin F."/>
            <person name="Silar P."/>
            <person name="Natvig D.O."/>
            <person name="Lalanne C."/>
            <person name="Gautier V."/>
            <person name="Ament-Velasquez S.L."/>
            <person name="Kruys A."/>
            <person name="Hutchinson M.I."/>
            <person name="Powell A.J."/>
            <person name="Barry K."/>
            <person name="Miller A.N."/>
            <person name="Grigoriev I.V."/>
            <person name="Debuchy R."/>
            <person name="Gladieux P."/>
            <person name="Hiltunen Thoren M."/>
            <person name="Johannesson H."/>
        </authorList>
    </citation>
    <scope>NUCLEOTIDE SEQUENCE</scope>
    <source>
        <strain evidence="2">PSN324</strain>
    </source>
</reference>
<keyword evidence="3" id="KW-1185">Reference proteome</keyword>
<gene>
    <name evidence="2" type="ORF">QBC42DRAFT_332732</name>
</gene>
<sequence>MKRFSIKNPFQFLFFSDRPSSRPTSPPQHLDNDTTMSQTKDSDNLTAPPLSSPTESAIDSTFSAPPTGTGSPDSGVSASYFPEESASHNHLSPHQCCTCVHRSPSMSSSVSSDASSTASDLNLSRPTIPRASTTSNLTPLPTPAPVPGRVKHTTDPLSRQFPKPEQEPTLDELLARKPGKWTLSHYVKNARDAGLQTQQPVNTEARRRELEEAKRKLLDLAGR</sequence>
<feature type="compositionally biased region" description="Polar residues" evidence="1">
    <location>
        <begin position="52"/>
        <end position="77"/>
    </location>
</feature>
<reference evidence="2" key="2">
    <citation type="submission" date="2023-06" db="EMBL/GenBank/DDBJ databases">
        <authorList>
            <consortium name="Lawrence Berkeley National Laboratory"/>
            <person name="Mondo S.J."/>
            <person name="Hensen N."/>
            <person name="Bonometti L."/>
            <person name="Westerberg I."/>
            <person name="Brannstrom I.O."/>
            <person name="Guillou S."/>
            <person name="Cros-Aarteil S."/>
            <person name="Calhoun S."/>
            <person name="Haridas S."/>
            <person name="Kuo A."/>
            <person name="Pangilinan J."/>
            <person name="Riley R."/>
            <person name="Labutti K."/>
            <person name="Andreopoulos B."/>
            <person name="Lipzen A."/>
            <person name="Chen C."/>
            <person name="Yanf M."/>
            <person name="Daum C."/>
            <person name="Ng V."/>
            <person name="Clum A."/>
            <person name="Steindorff A."/>
            <person name="Ohm R."/>
            <person name="Martin F."/>
            <person name="Silar P."/>
            <person name="Natvig D."/>
            <person name="Lalanne C."/>
            <person name="Gautier V."/>
            <person name="Ament-Velasquez S.L."/>
            <person name="Kruys A."/>
            <person name="Hutchinson M.I."/>
            <person name="Powell A.J."/>
            <person name="Barry K."/>
            <person name="Miller A.N."/>
            <person name="Grigoriev I.V."/>
            <person name="Debuchy R."/>
            <person name="Gladieux P."/>
            <person name="Thoren M.H."/>
            <person name="Johannesson H."/>
        </authorList>
    </citation>
    <scope>NUCLEOTIDE SEQUENCE</scope>
    <source>
        <strain evidence="2">PSN324</strain>
    </source>
</reference>
<dbReference type="Proteomes" id="UP001321749">
    <property type="component" value="Unassembled WGS sequence"/>
</dbReference>
<proteinExistence type="predicted"/>
<accession>A0AAV9HKT1</accession>